<name>A0A4C1VWB1_EUMVA</name>
<proteinExistence type="predicted"/>
<comment type="caution">
    <text evidence="1">The sequence shown here is derived from an EMBL/GenBank/DDBJ whole genome shotgun (WGS) entry which is preliminary data.</text>
</comment>
<dbReference type="AlphaFoldDB" id="A0A4C1VWB1"/>
<evidence type="ECO:0000313" key="1">
    <source>
        <dbReference type="EMBL" id="GBP42499.1"/>
    </source>
</evidence>
<sequence length="166" mass="18098">MAWHEPVGSYNDSVICIDPSLGVIQGEGDRSATRTRGTNLSDCIAINQLCHYSGRSRQTIRESPPLMNTRSPGGITSALPASWEDVGYLSIGFGLMEGGEGGSVGDYRRPWTLATTEESQVRGRFLVNVIDVGVLSETDKARLRIEVRLSQSGAEAEETEFKYSIK</sequence>
<evidence type="ECO:0000313" key="2">
    <source>
        <dbReference type="Proteomes" id="UP000299102"/>
    </source>
</evidence>
<gene>
    <name evidence="1" type="ORF">EVAR_29303_1</name>
</gene>
<accession>A0A4C1VWB1</accession>
<organism evidence="1 2">
    <name type="scientific">Eumeta variegata</name>
    <name type="common">Bagworm moth</name>
    <name type="synonym">Eumeta japonica</name>
    <dbReference type="NCBI Taxonomy" id="151549"/>
    <lineage>
        <taxon>Eukaryota</taxon>
        <taxon>Metazoa</taxon>
        <taxon>Ecdysozoa</taxon>
        <taxon>Arthropoda</taxon>
        <taxon>Hexapoda</taxon>
        <taxon>Insecta</taxon>
        <taxon>Pterygota</taxon>
        <taxon>Neoptera</taxon>
        <taxon>Endopterygota</taxon>
        <taxon>Lepidoptera</taxon>
        <taxon>Glossata</taxon>
        <taxon>Ditrysia</taxon>
        <taxon>Tineoidea</taxon>
        <taxon>Psychidae</taxon>
        <taxon>Oiketicinae</taxon>
        <taxon>Eumeta</taxon>
    </lineage>
</organism>
<protein>
    <submittedName>
        <fullName evidence="1">Uncharacterized protein</fullName>
    </submittedName>
</protein>
<keyword evidence="2" id="KW-1185">Reference proteome</keyword>
<dbReference type="Proteomes" id="UP000299102">
    <property type="component" value="Unassembled WGS sequence"/>
</dbReference>
<dbReference type="EMBL" id="BGZK01000419">
    <property type="protein sequence ID" value="GBP42499.1"/>
    <property type="molecule type" value="Genomic_DNA"/>
</dbReference>
<reference evidence="1 2" key="1">
    <citation type="journal article" date="2019" name="Commun. Biol.">
        <title>The bagworm genome reveals a unique fibroin gene that provides high tensile strength.</title>
        <authorList>
            <person name="Kono N."/>
            <person name="Nakamura H."/>
            <person name="Ohtoshi R."/>
            <person name="Tomita M."/>
            <person name="Numata K."/>
            <person name="Arakawa K."/>
        </authorList>
    </citation>
    <scope>NUCLEOTIDE SEQUENCE [LARGE SCALE GENOMIC DNA]</scope>
</reference>